<organism evidence="1 2">
    <name type="scientific">Luedemannella helvata</name>
    <dbReference type="NCBI Taxonomy" id="349315"/>
    <lineage>
        <taxon>Bacteria</taxon>
        <taxon>Bacillati</taxon>
        <taxon>Actinomycetota</taxon>
        <taxon>Actinomycetes</taxon>
        <taxon>Micromonosporales</taxon>
        <taxon>Micromonosporaceae</taxon>
        <taxon>Luedemannella</taxon>
    </lineage>
</organism>
<gene>
    <name evidence="1" type="ORF">GCM10009681_12260</name>
</gene>
<evidence type="ECO:0000313" key="1">
    <source>
        <dbReference type="EMBL" id="GAA1742951.1"/>
    </source>
</evidence>
<dbReference type="RefSeq" id="WP_344077763.1">
    <property type="nucleotide sequence ID" value="NZ_BAAALS010000004.1"/>
</dbReference>
<keyword evidence="2" id="KW-1185">Reference proteome</keyword>
<sequence>MDDPYVAELVALLGEVTGEEPAWLAAIGAHTRLDADLLLESVELIALDALVRARHGDGADLTRYVAGLSIDELVELTVGDLARHIAAHSLAAPSGAPPR</sequence>
<proteinExistence type="predicted"/>
<dbReference type="EMBL" id="BAAALS010000004">
    <property type="protein sequence ID" value="GAA1742951.1"/>
    <property type="molecule type" value="Genomic_DNA"/>
</dbReference>
<dbReference type="Proteomes" id="UP001500655">
    <property type="component" value="Unassembled WGS sequence"/>
</dbReference>
<evidence type="ECO:0000313" key="2">
    <source>
        <dbReference type="Proteomes" id="UP001500655"/>
    </source>
</evidence>
<accession>A0ABP4VZA4</accession>
<name>A0ABP4VZA4_9ACTN</name>
<reference evidence="2" key="1">
    <citation type="journal article" date="2019" name="Int. J. Syst. Evol. Microbiol.">
        <title>The Global Catalogue of Microorganisms (GCM) 10K type strain sequencing project: providing services to taxonomists for standard genome sequencing and annotation.</title>
        <authorList>
            <consortium name="The Broad Institute Genomics Platform"/>
            <consortium name="The Broad Institute Genome Sequencing Center for Infectious Disease"/>
            <person name="Wu L."/>
            <person name="Ma J."/>
        </authorList>
    </citation>
    <scope>NUCLEOTIDE SEQUENCE [LARGE SCALE GENOMIC DNA]</scope>
    <source>
        <strain evidence="2">JCM 13249</strain>
    </source>
</reference>
<comment type="caution">
    <text evidence="1">The sequence shown here is derived from an EMBL/GenBank/DDBJ whole genome shotgun (WGS) entry which is preliminary data.</text>
</comment>
<protein>
    <recommendedName>
        <fullName evidence="3">Acyl carrier protein</fullName>
    </recommendedName>
</protein>
<evidence type="ECO:0008006" key="3">
    <source>
        <dbReference type="Google" id="ProtNLM"/>
    </source>
</evidence>